<dbReference type="Proteomes" id="UP000531561">
    <property type="component" value="Unassembled WGS sequence"/>
</dbReference>
<dbReference type="GeneID" id="59265628"/>
<dbReference type="EMBL" id="JABFCT010000018">
    <property type="protein sequence ID" value="KAF5869067.1"/>
    <property type="molecule type" value="Genomic_DNA"/>
</dbReference>
<keyword evidence="2" id="KW-1185">Reference proteome</keyword>
<accession>A0A8H6AKE1</accession>
<organism evidence="1 2">
    <name type="scientific">Botrytis fragariae</name>
    <dbReference type="NCBI Taxonomy" id="1964551"/>
    <lineage>
        <taxon>Eukaryota</taxon>
        <taxon>Fungi</taxon>
        <taxon>Dikarya</taxon>
        <taxon>Ascomycota</taxon>
        <taxon>Pezizomycotina</taxon>
        <taxon>Leotiomycetes</taxon>
        <taxon>Helotiales</taxon>
        <taxon>Sclerotiniaceae</taxon>
        <taxon>Botrytis</taxon>
    </lineage>
</organism>
<proteinExistence type="predicted"/>
<dbReference type="RefSeq" id="XP_037188016.1">
    <property type="nucleotide sequence ID" value="XM_037341936.1"/>
</dbReference>
<comment type="caution">
    <text evidence="1">The sequence shown here is derived from an EMBL/GenBank/DDBJ whole genome shotgun (WGS) entry which is preliminary data.</text>
</comment>
<dbReference type="AlphaFoldDB" id="A0A8H6AKE1"/>
<name>A0A8H6AKE1_9HELO</name>
<reference evidence="1 2" key="1">
    <citation type="journal article" date="2020" name="Phytopathology">
        <title>A high-quality genome resource of Botrytis fragariae, a new and rapidly spreading fungal pathogen causing strawberry gray mold in the U.S.A.</title>
        <authorList>
            <person name="Wu Y."/>
            <person name="Saski C.A."/>
            <person name="Schnabel G."/>
            <person name="Xiao S."/>
            <person name="Hu M."/>
        </authorList>
    </citation>
    <scope>NUCLEOTIDE SEQUENCE [LARGE SCALE GENOMIC DNA]</scope>
    <source>
        <strain evidence="1 2">BVB16</strain>
    </source>
</reference>
<protein>
    <submittedName>
        <fullName evidence="1">Uncharacterized protein</fullName>
    </submittedName>
</protein>
<evidence type="ECO:0000313" key="1">
    <source>
        <dbReference type="EMBL" id="KAF5869067.1"/>
    </source>
</evidence>
<sequence>MSNQCTLTRTQAPRRNYFQFWEQQLFAQKRKSVGEFDGLDLEDAKKLQQAADEIVAHLVNHLALAFERRWNG</sequence>
<dbReference type="OrthoDB" id="3499801at2759"/>
<gene>
    <name evidence="1" type="ORF">Bfra_011609</name>
</gene>
<evidence type="ECO:0000313" key="2">
    <source>
        <dbReference type="Proteomes" id="UP000531561"/>
    </source>
</evidence>